<dbReference type="InterPro" id="IPR001708">
    <property type="entry name" value="YidC/ALB3/OXA1/COX18"/>
</dbReference>
<keyword evidence="5 14" id="KW-1133">Transmembrane helix</keyword>
<evidence type="ECO:0000256" key="1">
    <source>
        <dbReference type="ARBA" id="ARBA00004141"/>
    </source>
</evidence>
<comment type="subunit">
    <text evidence="8">Interacts with the Sec translocase complex via SecD. Specifically interacts with transmembrane segments of nascent integral membrane proteins during membrane integration.</text>
</comment>
<keyword evidence="6 14" id="KW-0472">Membrane</keyword>
<gene>
    <name evidence="16" type="ORF">B841_12200</name>
</gene>
<dbReference type="KEGG" id="cmd:B841_12200"/>
<evidence type="ECO:0000256" key="11">
    <source>
        <dbReference type="ARBA" id="ARBA00033342"/>
    </source>
</evidence>
<proteinExistence type="inferred from homology"/>
<dbReference type="PANTHER" id="PTHR12428:SF65">
    <property type="entry name" value="CYTOCHROME C OXIDASE ASSEMBLY PROTEIN COX18, MITOCHONDRIAL"/>
    <property type="match status" value="1"/>
</dbReference>
<dbReference type="GO" id="GO:0032977">
    <property type="term" value="F:membrane insertase activity"/>
    <property type="evidence" value="ECO:0007669"/>
    <property type="project" value="InterPro"/>
</dbReference>
<keyword evidence="4 12" id="KW-0812">Transmembrane</keyword>
<comment type="similarity">
    <text evidence="2">Belongs to the OXA1/ALB3/YidC family. Type 1 subfamily.</text>
</comment>
<evidence type="ECO:0000256" key="2">
    <source>
        <dbReference type="ARBA" id="ARBA00010527"/>
    </source>
</evidence>
<evidence type="ECO:0000256" key="14">
    <source>
        <dbReference type="SAM" id="Phobius"/>
    </source>
</evidence>
<dbReference type="GO" id="GO:0051205">
    <property type="term" value="P:protein insertion into membrane"/>
    <property type="evidence" value="ECO:0007669"/>
    <property type="project" value="TreeGrafter"/>
</dbReference>
<feature type="region of interest" description="Disordered" evidence="13">
    <location>
        <begin position="337"/>
        <end position="392"/>
    </location>
</feature>
<dbReference type="GO" id="GO:0016020">
    <property type="term" value="C:membrane"/>
    <property type="evidence" value="ECO:0007669"/>
    <property type="project" value="UniProtKB-SubCell"/>
</dbReference>
<feature type="transmembrane region" description="Helical" evidence="14">
    <location>
        <begin position="220"/>
        <end position="243"/>
    </location>
</feature>
<protein>
    <recommendedName>
        <fullName evidence="3">Membrane protein insertase YidC</fullName>
    </recommendedName>
    <alternativeName>
        <fullName evidence="11">Foldase YidC</fullName>
    </alternativeName>
    <alternativeName>
        <fullName evidence="10">Membrane integrase YidC</fullName>
    </alternativeName>
    <alternativeName>
        <fullName evidence="9">Membrane protein YidC</fullName>
    </alternativeName>
</protein>
<dbReference type="HOGENOM" id="CLU_036138_2_0_11"/>
<evidence type="ECO:0000256" key="7">
    <source>
        <dbReference type="ARBA" id="ARBA00025034"/>
    </source>
</evidence>
<sequence length="392" mass="44391">MLEIFVYPVSAVMKLWHLLLHDVFGMDESTAWVVSIVGLVITVRALIAPFTWIMKRSGRASVLMRPELAKLQERYGDSTEPEDVYALEDGKKELQEKYNYSLAAGCVPALIQLPVFLGLYRMLLWMARPDSRADAEAPIGVLSRADIESFLQAEIGGQPVQAYLAMSDERLLELGTTTTEVRSFVVPFLLAAIVFTTLNLILGLLWSWRTLDWSSGTARGTFKFLVAVSAIVPVLLLLLGLFGPIPVALIFYWFCNGLWTLGQTAVINTAVARKWPQLEEHRELRESNRAAFYAARAEEKDEEKWVKQRRREARRAAPEEAAAIRAEIDEFLQRKKDAAAEEKKARRERTRAQTKARNDRRRQRNEEKKKARRPEGADGQDAGDGDDKGQIE</sequence>
<evidence type="ECO:0000256" key="8">
    <source>
        <dbReference type="ARBA" id="ARBA00026028"/>
    </source>
</evidence>
<dbReference type="OrthoDB" id="9780552at2"/>
<evidence type="ECO:0000256" key="4">
    <source>
        <dbReference type="ARBA" id="ARBA00022692"/>
    </source>
</evidence>
<dbReference type="InterPro" id="IPR028055">
    <property type="entry name" value="YidC/Oxa/ALB_C"/>
</dbReference>
<dbReference type="NCBIfam" id="NF001300">
    <property type="entry name" value="PRK00247.1"/>
    <property type="match status" value="1"/>
</dbReference>
<feature type="transmembrane region" description="Helical" evidence="14">
    <location>
        <begin position="184"/>
        <end position="208"/>
    </location>
</feature>
<dbReference type="Pfam" id="PF02096">
    <property type="entry name" value="60KD_IMP"/>
    <property type="match status" value="1"/>
</dbReference>
<dbReference type="PATRIC" id="fig|1224163.3.peg.2464"/>
<feature type="transmembrane region" description="Helical" evidence="14">
    <location>
        <begin position="100"/>
        <end position="120"/>
    </location>
</feature>
<evidence type="ECO:0000256" key="9">
    <source>
        <dbReference type="ARBA" id="ARBA00031538"/>
    </source>
</evidence>
<organism evidence="16 17">
    <name type="scientific">Corynebacterium maris DSM 45190</name>
    <dbReference type="NCBI Taxonomy" id="1224163"/>
    <lineage>
        <taxon>Bacteria</taxon>
        <taxon>Bacillati</taxon>
        <taxon>Actinomycetota</taxon>
        <taxon>Actinomycetes</taxon>
        <taxon>Mycobacteriales</taxon>
        <taxon>Corynebacteriaceae</taxon>
        <taxon>Corynebacterium</taxon>
    </lineage>
</organism>
<feature type="compositionally biased region" description="Basic and acidic residues" evidence="13">
    <location>
        <begin position="364"/>
        <end position="376"/>
    </location>
</feature>
<dbReference type="STRING" id="1224163.B841_12200"/>
<dbReference type="EMBL" id="CP003924">
    <property type="protein sequence ID" value="AGS35912.1"/>
    <property type="molecule type" value="Genomic_DNA"/>
</dbReference>
<evidence type="ECO:0000256" key="10">
    <source>
        <dbReference type="ARBA" id="ARBA00033245"/>
    </source>
</evidence>
<dbReference type="PANTHER" id="PTHR12428">
    <property type="entry name" value="OXA1"/>
    <property type="match status" value="1"/>
</dbReference>
<dbReference type="NCBIfam" id="TIGR03592">
    <property type="entry name" value="yidC_oxa1_cterm"/>
    <property type="match status" value="1"/>
</dbReference>
<comment type="function">
    <text evidence="7">Required for the insertion and/or proper folding and/or complex formation of integral membrane proteins into the membrane. Involved in integration of membrane proteins that insert both dependently and independently of the Sec translocase complex, as well as at least some lipoproteins. Aids folding of multispanning membrane proteins.</text>
</comment>
<evidence type="ECO:0000313" key="17">
    <source>
        <dbReference type="Proteomes" id="UP000015388"/>
    </source>
</evidence>
<name>S5SXP3_9CORY</name>
<comment type="subcellular location">
    <subcellularLocation>
        <location evidence="1 12">Membrane</location>
        <topology evidence="1 12">Multi-pass membrane protein</topology>
    </subcellularLocation>
</comment>
<evidence type="ECO:0000259" key="15">
    <source>
        <dbReference type="Pfam" id="PF02096"/>
    </source>
</evidence>
<feature type="compositionally biased region" description="Basic residues" evidence="13">
    <location>
        <begin position="346"/>
        <end position="363"/>
    </location>
</feature>
<dbReference type="Proteomes" id="UP000015388">
    <property type="component" value="Chromosome"/>
</dbReference>
<evidence type="ECO:0000256" key="5">
    <source>
        <dbReference type="ARBA" id="ARBA00022989"/>
    </source>
</evidence>
<evidence type="ECO:0000256" key="12">
    <source>
        <dbReference type="RuleBase" id="RU003945"/>
    </source>
</evidence>
<evidence type="ECO:0000256" key="6">
    <source>
        <dbReference type="ARBA" id="ARBA00023136"/>
    </source>
</evidence>
<evidence type="ECO:0000256" key="13">
    <source>
        <dbReference type="SAM" id="MobiDB-lite"/>
    </source>
</evidence>
<evidence type="ECO:0000313" key="16">
    <source>
        <dbReference type="EMBL" id="AGS35912.1"/>
    </source>
</evidence>
<keyword evidence="17" id="KW-1185">Reference proteome</keyword>
<feature type="domain" description="Membrane insertase YidC/Oxa/ALB C-terminal" evidence="15">
    <location>
        <begin position="32"/>
        <end position="268"/>
    </location>
</feature>
<dbReference type="AlphaFoldDB" id="S5SXP3"/>
<accession>S5SXP3</accession>
<feature type="transmembrane region" description="Helical" evidence="14">
    <location>
        <begin position="31"/>
        <end position="54"/>
    </location>
</feature>
<dbReference type="eggNOG" id="COG0706">
    <property type="taxonomic scope" value="Bacteria"/>
</dbReference>
<dbReference type="RefSeq" id="WP_020936493.1">
    <property type="nucleotide sequence ID" value="NC_021915.1"/>
</dbReference>
<evidence type="ECO:0000256" key="3">
    <source>
        <dbReference type="ARBA" id="ARBA00015325"/>
    </source>
</evidence>
<reference evidence="16 17" key="1">
    <citation type="submission" date="2012-11" db="EMBL/GenBank/DDBJ databases">
        <title>The complete genome sequence of Corynebacterium maris Coryn-1 (=DSM 45190).</title>
        <authorList>
            <person name="Schaffert L."/>
            <person name="Albersmeier A."/>
            <person name="Kalinowski J."/>
            <person name="Ruckert C."/>
        </authorList>
    </citation>
    <scope>NUCLEOTIDE SEQUENCE [LARGE SCALE GENOMIC DNA]</scope>
    <source>
        <strain evidence="17">Coryn-1</strain>
    </source>
</reference>